<comment type="caution">
    <text evidence="2">The sequence shown here is derived from an EMBL/GenBank/DDBJ whole genome shotgun (WGS) entry which is preliminary data.</text>
</comment>
<dbReference type="EMBL" id="BKZW01000002">
    <property type="protein sequence ID" value="GER89715.1"/>
    <property type="molecule type" value="Genomic_DNA"/>
</dbReference>
<dbReference type="RefSeq" id="WP_151757571.1">
    <property type="nucleotide sequence ID" value="NZ_BKZW01000002.1"/>
</dbReference>
<name>A0A5J4KPB5_9CHLR</name>
<dbReference type="AlphaFoldDB" id="A0A5J4KPB5"/>
<dbReference type="Pfam" id="PF22557">
    <property type="entry name" value="DuOB"/>
    <property type="match status" value="1"/>
</dbReference>
<keyword evidence="3" id="KW-1185">Reference proteome</keyword>
<dbReference type="Proteomes" id="UP000326912">
    <property type="component" value="Unassembled WGS sequence"/>
</dbReference>
<dbReference type="InterPro" id="IPR054335">
    <property type="entry name" value="DuOB_dom"/>
</dbReference>
<reference evidence="2 3" key="1">
    <citation type="submission" date="2019-10" db="EMBL/GenBank/DDBJ databases">
        <title>Dictyobacter vulcani sp. nov., within the class Ktedonobacteria, isolated from soil of volcanic Mt. Zao.</title>
        <authorList>
            <person name="Zheng Y."/>
            <person name="Wang C.M."/>
            <person name="Sakai Y."/>
            <person name="Abe K."/>
            <person name="Yokota A."/>
            <person name="Yabe S."/>
        </authorList>
    </citation>
    <scope>NUCLEOTIDE SEQUENCE [LARGE SCALE GENOMIC DNA]</scope>
    <source>
        <strain evidence="2 3">W12</strain>
    </source>
</reference>
<evidence type="ECO:0000313" key="3">
    <source>
        <dbReference type="Proteomes" id="UP000326912"/>
    </source>
</evidence>
<evidence type="ECO:0000313" key="2">
    <source>
        <dbReference type="EMBL" id="GER89715.1"/>
    </source>
</evidence>
<proteinExistence type="predicted"/>
<sequence>MKVWIVSKMLIHNRVWIHGLTEENKHVRLLTNKGQYPSSGTKFEVGQLWDLIFHPATTITPPHTEDVLVTHWKFLGQEDHLLDVLTSRVKIWHTLDELFDGALSTYIDHHKMYLSEKQPLPISMGYWLTDAILLKWHSNSRNEYPCYRYHNEKERIIDYTGFGYTNFVQQFSPIPKNTLVHVSLGKWWTPHNTFATHDSSKVGKRCYLQISDWYMQ</sequence>
<gene>
    <name evidence="2" type="ORF">KDW_38770</name>
</gene>
<feature type="domain" description="Dual OB-containing" evidence="1">
    <location>
        <begin position="1"/>
        <end position="213"/>
    </location>
</feature>
<accession>A0A5J4KPB5</accession>
<organism evidence="2 3">
    <name type="scientific">Dictyobacter vulcani</name>
    <dbReference type="NCBI Taxonomy" id="2607529"/>
    <lineage>
        <taxon>Bacteria</taxon>
        <taxon>Bacillati</taxon>
        <taxon>Chloroflexota</taxon>
        <taxon>Ktedonobacteria</taxon>
        <taxon>Ktedonobacterales</taxon>
        <taxon>Dictyobacteraceae</taxon>
        <taxon>Dictyobacter</taxon>
    </lineage>
</organism>
<protein>
    <recommendedName>
        <fullName evidence="1">Dual OB-containing domain-containing protein</fullName>
    </recommendedName>
</protein>
<evidence type="ECO:0000259" key="1">
    <source>
        <dbReference type="Pfam" id="PF22557"/>
    </source>
</evidence>